<dbReference type="CDD" id="cd18624">
    <property type="entry name" value="GH32_Fruct1-like"/>
    <property type="match status" value="1"/>
</dbReference>
<dbReference type="VEuPathDB" id="TriTrypDB:ADEAN_000770300"/>
<dbReference type="Gene3D" id="2.60.120.560">
    <property type="entry name" value="Exo-inulinase, domain 1"/>
    <property type="match status" value="1"/>
</dbReference>
<keyword evidence="2 4" id="KW-0378">Hydrolase</keyword>
<dbReference type="GO" id="GO:0005975">
    <property type="term" value="P:carbohydrate metabolic process"/>
    <property type="evidence" value="ECO:0007669"/>
    <property type="project" value="InterPro"/>
</dbReference>
<gene>
    <name evidence="8" type="ORF">ADEAN_000770300</name>
</gene>
<dbReference type="OrthoDB" id="277998at2759"/>
<sequence length="650" mass="72910">MAGLRLFSVTAIVALFLAATTVSADNQPIDGVPYEPIYHLRPEKNWINDPNGPYRDPVNGMIHYYFQYNPFSAIWGNVTWYHVTSTDYVKWQRHWIALDTDKWYDIYGVFSGTMMNNDEGVPTAIYTCVEQHEIDVQRQCVATPSKADLEGPRKFDILDKSPLNVVIDYHDVPGLYNSGQFRDPTEWWPDPAHPGQWLIAFVARIVDATGDNAHVVLFKTTDPTFQSGYEFSHTLWQYDHDPDHMFECPDWFTLHNPNITNGTYEHFLKVSTMPSHRDYFVYGTYAPGPDGDYIFTDDKTRSFTFMDYGPFYAAKSFWDPIQEKRFIWGWTNEELTDAQRIAQGWSGVQNILRGMEYDATEKKLKSFPIPETKGLRNLKLVQQEGLTVGATPTVVVPAGTTATRYHEILASFEVSDPSVFSATATYTDATAPEIGVMIRANTGLTSYTTVSVRMPAGGPTATAGSMQNPDGWPIWREYTGPSVENCSSQCKAERVCESWTYASGDQSCKLYWLTNNYTASSGATSGTVREPLLNFGRALSGTIGEARPLSGRAPFRQTAPNRFELQIFVDDSVIEIFKDGGLETLTGRLYIPDGVNQTGIALYARNMGSATVTANVTVFTVDSIWETPKPTALKNFTDSMYGFLASLLNE</sequence>
<evidence type="ECO:0000259" key="7">
    <source>
        <dbReference type="Pfam" id="PF08244"/>
    </source>
</evidence>
<keyword evidence="9" id="KW-1185">Reference proteome</keyword>
<dbReference type="InterPro" id="IPR018053">
    <property type="entry name" value="Glyco_hydro_32_AS"/>
</dbReference>
<dbReference type="SUPFAM" id="SSF75005">
    <property type="entry name" value="Arabinanase/levansucrase/invertase"/>
    <property type="match status" value="1"/>
</dbReference>
<dbReference type="InterPro" id="IPR023296">
    <property type="entry name" value="Glyco_hydro_beta-prop_sf"/>
</dbReference>
<feature type="signal peptide" evidence="5">
    <location>
        <begin position="1"/>
        <end position="24"/>
    </location>
</feature>
<evidence type="ECO:0000313" key="8">
    <source>
        <dbReference type="EMBL" id="CAD2220188.1"/>
    </source>
</evidence>
<dbReference type="InterPro" id="IPR013148">
    <property type="entry name" value="Glyco_hydro_32_N"/>
</dbReference>
<dbReference type="InterPro" id="IPR013189">
    <property type="entry name" value="Glyco_hydro_32_C"/>
</dbReference>
<feature type="chain" id="PRO_5028881898" evidence="5">
    <location>
        <begin position="25"/>
        <end position="650"/>
    </location>
</feature>
<evidence type="ECO:0000256" key="3">
    <source>
        <dbReference type="ARBA" id="ARBA00023295"/>
    </source>
</evidence>
<reference evidence="8 9" key="1">
    <citation type="submission" date="2020-08" db="EMBL/GenBank/DDBJ databases">
        <authorList>
            <person name="Newling K."/>
            <person name="Davey J."/>
            <person name="Forrester S."/>
        </authorList>
    </citation>
    <scope>NUCLEOTIDE SEQUENCE [LARGE SCALE GENOMIC DNA]</scope>
    <source>
        <strain evidence="9">Crithidia deanei Carvalho (ATCC PRA-265)</strain>
    </source>
</reference>
<proteinExistence type="inferred from homology"/>
<keyword evidence="3 4" id="KW-0326">Glycosidase</keyword>
<dbReference type="Proteomes" id="UP000515908">
    <property type="component" value="Chromosome 16"/>
</dbReference>
<keyword evidence="5" id="KW-0732">Signal</keyword>
<dbReference type="SMART" id="SM00640">
    <property type="entry name" value="Glyco_32"/>
    <property type="match status" value="1"/>
</dbReference>
<dbReference type="Gene3D" id="3.50.4.10">
    <property type="entry name" value="Hepatocyte Growth Factor"/>
    <property type="match status" value="1"/>
</dbReference>
<evidence type="ECO:0000256" key="1">
    <source>
        <dbReference type="ARBA" id="ARBA00009902"/>
    </source>
</evidence>
<dbReference type="PROSITE" id="PS00609">
    <property type="entry name" value="GLYCOSYL_HYDROL_F32"/>
    <property type="match status" value="1"/>
</dbReference>
<dbReference type="InterPro" id="IPR001362">
    <property type="entry name" value="Glyco_hydro_32"/>
</dbReference>
<comment type="similarity">
    <text evidence="1 4">Belongs to the glycosyl hydrolase 32 family.</text>
</comment>
<dbReference type="AlphaFoldDB" id="A0A7G2CJZ8"/>
<dbReference type="SUPFAM" id="SSF49899">
    <property type="entry name" value="Concanavalin A-like lectins/glucanases"/>
    <property type="match status" value="1"/>
</dbReference>
<evidence type="ECO:0000256" key="5">
    <source>
        <dbReference type="SAM" id="SignalP"/>
    </source>
</evidence>
<dbReference type="Gene3D" id="2.115.10.20">
    <property type="entry name" value="Glycosyl hydrolase domain, family 43"/>
    <property type="match status" value="1"/>
</dbReference>
<feature type="domain" description="Glycosyl hydrolase family 32 C-terminal" evidence="7">
    <location>
        <begin position="422"/>
        <end position="618"/>
    </location>
</feature>
<name>A0A7G2CJZ8_9TRYP</name>
<dbReference type="SUPFAM" id="SSF57414">
    <property type="entry name" value="Hairpin loop containing domain-like"/>
    <property type="match status" value="1"/>
</dbReference>
<feature type="domain" description="Glycosyl hydrolase family 32 N-terminal" evidence="6">
    <location>
        <begin position="39"/>
        <end position="368"/>
    </location>
</feature>
<dbReference type="InterPro" id="IPR050551">
    <property type="entry name" value="Fructan_Metab_Enzymes"/>
</dbReference>
<dbReference type="Pfam" id="PF08244">
    <property type="entry name" value="Glyco_hydro_32C"/>
    <property type="match status" value="1"/>
</dbReference>
<dbReference type="PANTHER" id="PTHR31953">
    <property type="entry name" value="BETA-FRUCTOFURANOSIDASE, INSOLUBLE ISOENZYME CWINV1-RELATED"/>
    <property type="match status" value="1"/>
</dbReference>
<dbReference type="Pfam" id="PF00251">
    <property type="entry name" value="Glyco_hydro_32N"/>
    <property type="match status" value="1"/>
</dbReference>
<organism evidence="8 9">
    <name type="scientific">Angomonas deanei</name>
    <dbReference type="NCBI Taxonomy" id="59799"/>
    <lineage>
        <taxon>Eukaryota</taxon>
        <taxon>Discoba</taxon>
        <taxon>Euglenozoa</taxon>
        <taxon>Kinetoplastea</taxon>
        <taxon>Metakinetoplastina</taxon>
        <taxon>Trypanosomatida</taxon>
        <taxon>Trypanosomatidae</taxon>
        <taxon>Strigomonadinae</taxon>
        <taxon>Angomonas</taxon>
    </lineage>
</organism>
<evidence type="ECO:0000256" key="2">
    <source>
        <dbReference type="ARBA" id="ARBA00022801"/>
    </source>
</evidence>
<dbReference type="EMBL" id="LR877160">
    <property type="protein sequence ID" value="CAD2220188.1"/>
    <property type="molecule type" value="Genomic_DNA"/>
</dbReference>
<protein>
    <submittedName>
        <fullName evidence="8">Glycosyl hydrolases family 32 N-terminal domain/Glycosyl hydrolases family 32 C terminal, putative</fullName>
    </submittedName>
</protein>
<dbReference type="InterPro" id="IPR013320">
    <property type="entry name" value="ConA-like_dom_sf"/>
</dbReference>
<dbReference type="GO" id="GO:0004553">
    <property type="term" value="F:hydrolase activity, hydrolyzing O-glycosyl compounds"/>
    <property type="evidence" value="ECO:0007669"/>
    <property type="project" value="InterPro"/>
</dbReference>
<accession>A0A7G2CJZ8</accession>
<evidence type="ECO:0000313" key="9">
    <source>
        <dbReference type="Proteomes" id="UP000515908"/>
    </source>
</evidence>
<evidence type="ECO:0000259" key="6">
    <source>
        <dbReference type="Pfam" id="PF00251"/>
    </source>
</evidence>
<evidence type="ECO:0000256" key="4">
    <source>
        <dbReference type="RuleBase" id="RU362110"/>
    </source>
</evidence>